<dbReference type="GO" id="GO:0004519">
    <property type="term" value="F:endonuclease activity"/>
    <property type="evidence" value="ECO:0007669"/>
    <property type="project" value="UniProtKB-KW"/>
</dbReference>
<evidence type="ECO:0000313" key="1">
    <source>
        <dbReference type="EMBL" id="MFC5754348.1"/>
    </source>
</evidence>
<protein>
    <submittedName>
        <fullName evidence="1">Endonuclease VII domain-containing protein</fullName>
    </submittedName>
</protein>
<dbReference type="Pfam" id="PF02945">
    <property type="entry name" value="Endonuclease_7"/>
    <property type="match status" value="2"/>
</dbReference>
<dbReference type="Proteomes" id="UP001596074">
    <property type="component" value="Unassembled WGS sequence"/>
</dbReference>
<keyword evidence="2" id="KW-1185">Reference proteome</keyword>
<keyword evidence="1" id="KW-0540">Nuclease</keyword>
<sequence>MLEIKRQKHGSQRNYLLKLRYGLTAEQVEEHRQRQGGVCVICLRKEASHVDHSHETGLFRALLCFPCNGALGQYEDNPGLMRESAAYLEGRTHHAQSMLLELGVAVIERHARRLAFTGRLVDRDGVPIRRLGTSRDDRLRARYGVGEGEIEELLAVQRGFCAICCDKAAENVDHDHVTGVVRGLLCGGCNTGMGQLGDDPVALRRAADYVQGALLRRVPADDGGVRLSFTFPDVDPATVPLGGWESYRERDGEHRRLCAEFEERKFELTRLRLAEGGPGYCRRWSFGPRRSSFSERIRALVQSSPEHFASKMRCVEGGLAASSESTPTSM</sequence>
<dbReference type="Gene3D" id="3.40.1800.10">
    <property type="entry name" value="His-Me finger endonucleases"/>
    <property type="match status" value="2"/>
</dbReference>
<dbReference type="InterPro" id="IPR044925">
    <property type="entry name" value="His-Me_finger_sf"/>
</dbReference>
<name>A0ABW1AIF5_9ACTN</name>
<dbReference type="RefSeq" id="WP_378292346.1">
    <property type="nucleotide sequence ID" value="NZ_JBHSON010000148.1"/>
</dbReference>
<dbReference type="EMBL" id="JBHSON010000148">
    <property type="protein sequence ID" value="MFC5754348.1"/>
    <property type="molecule type" value="Genomic_DNA"/>
</dbReference>
<accession>A0ABW1AIF5</accession>
<reference evidence="2" key="1">
    <citation type="journal article" date="2019" name="Int. J. Syst. Evol. Microbiol.">
        <title>The Global Catalogue of Microorganisms (GCM) 10K type strain sequencing project: providing services to taxonomists for standard genome sequencing and annotation.</title>
        <authorList>
            <consortium name="The Broad Institute Genomics Platform"/>
            <consortium name="The Broad Institute Genome Sequencing Center for Infectious Disease"/>
            <person name="Wu L."/>
            <person name="Ma J."/>
        </authorList>
    </citation>
    <scope>NUCLEOTIDE SEQUENCE [LARGE SCALE GENOMIC DNA]</scope>
    <source>
        <strain evidence="2">KCTC 42087</strain>
    </source>
</reference>
<dbReference type="InterPro" id="IPR038563">
    <property type="entry name" value="Endonuclease_7_sf"/>
</dbReference>
<comment type="caution">
    <text evidence="1">The sequence shown here is derived from an EMBL/GenBank/DDBJ whole genome shotgun (WGS) entry which is preliminary data.</text>
</comment>
<keyword evidence="1" id="KW-0378">Hydrolase</keyword>
<gene>
    <name evidence="1" type="ORF">ACFPZN_52800</name>
</gene>
<proteinExistence type="predicted"/>
<evidence type="ECO:0000313" key="2">
    <source>
        <dbReference type="Proteomes" id="UP001596074"/>
    </source>
</evidence>
<dbReference type="SUPFAM" id="SSF54060">
    <property type="entry name" value="His-Me finger endonucleases"/>
    <property type="match status" value="2"/>
</dbReference>
<keyword evidence="1" id="KW-0255">Endonuclease</keyword>
<organism evidence="1 2">
    <name type="scientific">Actinomadura rugatobispora</name>
    <dbReference type="NCBI Taxonomy" id="1994"/>
    <lineage>
        <taxon>Bacteria</taxon>
        <taxon>Bacillati</taxon>
        <taxon>Actinomycetota</taxon>
        <taxon>Actinomycetes</taxon>
        <taxon>Streptosporangiales</taxon>
        <taxon>Thermomonosporaceae</taxon>
        <taxon>Actinomadura</taxon>
    </lineage>
</organism>
<dbReference type="InterPro" id="IPR004211">
    <property type="entry name" value="Endonuclease_7"/>
</dbReference>